<evidence type="ECO:0008006" key="3">
    <source>
        <dbReference type="Google" id="ProtNLM"/>
    </source>
</evidence>
<evidence type="ECO:0000313" key="1">
    <source>
        <dbReference type="Ensembl" id="ENSGACP00000056256.1"/>
    </source>
</evidence>
<dbReference type="PANTHER" id="PTHR34034">
    <property type="entry name" value="PROTEIN FAM180A-RELATED"/>
    <property type="match status" value="1"/>
</dbReference>
<dbReference type="GeneID" id="120809401"/>
<dbReference type="InterPro" id="IPR029170">
    <property type="entry name" value="FAM180"/>
</dbReference>
<keyword evidence="2" id="KW-1185">Reference proteome</keyword>
<name>A0AAQ4QY49_GASAC</name>
<dbReference type="GeneTree" id="ENSGT00940000154479"/>
<dbReference type="Ensembl" id="ENSGACT00000084407.1">
    <property type="protein sequence ID" value="ENSGACP00000056256.1"/>
    <property type="gene ID" value="ENSGACG00000037059.1"/>
</dbReference>
<reference evidence="1" key="3">
    <citation type="submission" date="2025-09" db="UniProtKB">
        <authorList>
            <consortium name="Ensembl"/>
        </authorList>
    </citation>
    <scope>IDENTIFICATION</scope>
</reference>
<protein>
    <recommendedName>
        <fullName evidence="3">Family with sequence similarity 180 member A</fullName>
    </recommendedName>
</protein>
<proteinExistence type="predicted"/>
<organism evidence="1 2">
    <name type="scientific">Gasterosteus aculeatus aculeatus</name>
    <name type="common">three-spined stickleback</name>
    <dbReference type="NCBI Taxonomy" id="481459"/>
    <lineage>
        <taxon>Eukaryota</taxon>
        <taxon>Metazoa</taxon>
        <taxon>Chordata</taxon>
        <taxon>Craniata</taxon>
        <taxon>Vertebrata</taxon>
        <taxon>Euteleostomi</taxon>
        <taxon>Actinopterygii</taxon>
        <taxon>Neopterygii</taxon>
        <taxon>Teleostei</taxon>
        <taxon>Neoteleostei</taxon>
        <taxon>Acanthomorphata</taxon>
        <taxon>Eupercaria</taxon>
        <taxon>Perciformes</taxon>
        <taxon>Cottioidei</taxon>
        <taxon>Gasterosteales</taxon>
        <taxon>Gasterosteidae</taxon>
        <taxon>Gasterosteus</taxon>
    </lineage>
</organism>
<dbReference type="PANTHER" id="PTHR34034:SF2">
    <property type="entry name" value="PROTEIN FAM180A"/>
    <property type="match status" value="1"/>
</dbReference>
<dbReference type="AlphaFoldDB" id="A0AAQ4QY49"/>
<dbReference type="RefSeq" id="XP_040019112.1">
    <property type="nucleotide sequence ID" value="XM_040163178.1"/>
</dbReference>
<sequence>MERVRVLTDSDQAAMLPWRMAIVGLFYFCIRAGVTQYQNNALFPAASKMKRGLTSVVIPTFHSSLKDVHLLFEILLTGVTFEASGEFSVRDAELASLRKTRSLEVICQEIVPRKLSDVLRLIAGLSRHAGHLRQEDFERTLLTLVYASQATVNSSNENQRRMWAESFVSLYKAIELDLTGE</sequence>
<reference evidence="1 2" key="1">
    <citation type="journal article" date="2021" name="G3 (Bethesda)">
        <title>Improved contiguity of the threespine stickleback genome using long-read sequencing.</title>
        <authorList>
            <person name="Nath S."/>
            <person name="Shaw D.E."/>
            <person name="White M.A."/>
        </authorList>
    </citation>
    <scope>NUCLEOTIDE SEQUENCE [LARGE SCALE GENOMIC DNA]</scope>
    <source>
        <strain evidence="1 2">Lake Benthic</strain>
    </source>
</reference>
<dbReference type="Proteomes" id="UP000007635">
    <property type="component" value="Chromosome XIX"/>
</dbReference>
<evidence type="ECO:0000313" key="2">
    <source>
        <dbReference type="Proteomes" id="UP000007635"/>
    </source>
</evidence>
<dbReference type="KEGG" id="gat:120809401"/>
<accession>A0AAQ4QY49</accession>
<reference evidence="1" key="2">
    <citation type="submission" date="2025-08" db="UniProtKB">
        <authorList>
            <consortium name="Ensembl"/>
        </authorList>
    </citation>
    <scope>IDENTIFICATION</scope>
</reference>
<dbReference type="Pfam" id="PF15173">
    <property type="entry name" value="FAM180"/>
    <property type="match status" value="1"/>
</dbReference>